<name>A0AAD9VCF0_ACRCE</name>
<reference evidence="2" key="2">
    <citation type="journal article" date="2023" name="Science">
        <title>Genomic signatures of disease resistance in endangered staghorn corals.</title>
        <authorList>
            <person name="Vollmer S.V."/>
            <person name="Selwyn J.D."/>
            <person name="Despard B.A."/>
            <person name="Roesel C.L."/>
        </authorList>
    </citation>
    <scope>NUCLEOTIDE SEQUENCE</scope>
    <source>
        <strain evidence="2">K2</strain>
    </source>
</reference>
<gene>
    <name evidence="2" type="ORF">P5673_006862</name>
</gene>
<protein>
    <submittedName>
        <fullName evidence="2">Uncharacterized protein</fullName>
    </submittedName>
</protein>
<reference evidence="2" key="1">
    <citation type="journal article" date="2023" name="G3 (Bethesda)">
        <title>Whole genome assembly and annotation of the endangered Caribbean coral Acropora cervicornis.</title>
        <authorList>
            <person name="Selwyn J.D."/>
            <person name="Vollmer S.V."/>
        </authorList>
    </citation>
    <scope>NUCLEOTIDE SEQUENCE</scope>
    <source>
        <strain evidence="2">K2</strain>
    </source>
</reference>
<keyword evidence="3" id="KW-1185">Reference proteome</keyword>
<feature type="region of interest" description="Disordered" evidence="1">
    <location>
        <begin position="1"/>
        <end position="40"/>
    </location>
</feature>
<dbReference type="Proteomes" id="UP001249851">
    <property type="component" value="Unassembled WGS sequence"/>
</dbReference>
<organism evidence="2 3">
    <name type="scientific">Acropora cervicornis</name>
    <name type="common">Staghorn coral</name>
    <dbReference type="NCBI Taxonomy" id="6130"/>
    <lineage>
        <taxon>Eukaryota</taxon>
        <taxon>Metazoa</taxon>
        <taxon>Cnidaria</taxon>
        <taxon>Anthozoa</taxon>
        <taxon>Hexacorallia</taxon>
        <taxon>Scleractinia</taxon>
        <taxon>Astrocoeniina</taxon>
        <taxon>Acroporidae</taxon>
        <taxon>Acropora</taxon>
    </lineage>
</organism>
<sequence>MELILECRTPPPSPEPNRLITKRRCPFGESPQQPKVAAREGAMAPDLQTNIMEEDTSVDSRSPEQYKNL</sequence>
<evidence type="ECO:0000313" key="3">
    <source>
        <dbReference type="Proteomes" id="UP001249851"/>
    </source>
</evidence>
<comment type="caution">
    <text evidence="2">The sequence shown here is derived from an EMBL/GenBank/DDBJ whole genome shotgun (WGS) entry which is preliminary data.</text>
</comment>
<accession>A0AAD9VCF0</accession>
<dbReference type="AlphaFoldDB" id="A0AAD9VCF0"/>
<dbReference type="EMBL" id="JARQWQ010000011">
    <property type="protein sequence ID" value="KAK2568820.1"/>
    <property type="molecule type" value="Genomic_DNA"/>
</dbReference>
<proteinExistence type="predicted"/>
<evidence type="ECO:0000256" key="1">
    <source>
        <dbReference type="SAM" id="MobiDB-lite"/>
    </source>
</evidence>
<evidence type="ECO:0000313" key="2">
    <source>
        <dbReference type="EMBL" id="KAK2568820.1"/>
    </source>
</evidence>